<dbReference type="AlphaFoldDB" id="A0A6A6P4H8"/>
<evidence type="ECO:0000313" key="1">
    <source>
        <dbReference type="EMBL" id="KAF2458734.1"/>
    </source>
</evidence>
<organism evidence="1 2">
    <name type="scientific">Lineolata rhizophorae</name>
    <dbReference type="NCBI Taxonomy" id="578093"/>
    <lineage>
        <taxon>Eukaryota</taxon>
        <taxon>Fungi</taxon>
        <taxon>Dikarya</taxon>
        <taxon>Ascomycota</taxon>
        <taxon>Pezizomycotina</taxon>
        <taxon>Dothideomycetes</taxon>
        <taxon>Dothideomycetes incertae sedis</taxon>
        <taxon>Lineolatales</taxon>
        <taxon>Lineolataceae</taxon>
        <taxon>Lineolata</taxon>
    </lineage>
</organism>
<sequence>MGPGECGPPPIGWNADAARATAERGRRRWYGVLGAGLQCGDVRVACGTCAACVHIVGSGERVSGGWVMGAECALRTPCALGRCTLRWICRSILANYPKSDRSLYFCSGQFLRQDLAHSTAPLLYFECSASELQEK</sequence>
<protein>
    <submittedName>
        <fullName evidence="1">Uncharacterized protein</fullName>
    </submittedName>
</protein>
<gene>
    <name evidence="1" type="ORF">BDY21DRAFT_210826</name>
</gene>
<name>A0A6A6P4H8_9PEZI</name>
<dbReference type="EMBL" id="MU001677">
    <property type="protein sequence ID" value="KAF2458734.1"/>
    <property type="molecule type" value="Genomic_DNA"/>
</dbReference>
<evidence type="ECO:0000313" key="2">
    <source>
        <dbReference type="Proteomes" id="UP000799766"/>
    </source>
</evidence>
<proteinExistence type="predicted"/>
<accession>A0A6A6P4H8</accession>
<reference evidence="1" key="1">
    <citation type="journal article" date="2020" name="Stud. Mycol.">
        <title>101 Dothideomycetes genomes: a test case for predicting lifestyles and emergence of pathogens.</title>
        <authorList>
            <person name="Haridas S."/>
            <person name="Albert R."/>
            <person name="Binder M."/>
            <person name="Bloem J."/>
            <person name="Labutti K."/>
            <person name="Salamov A."/>
            <person name="Andreopoulos B."/>
            <person name="Baker S."/>
            <person name="Barry K."/>
            <person name="Bills G."/>
            <person name="Bluhm B."/>
            <person name="Cannon C."/>
            <person name="Castanera R."/>
            <person name="Culley D."/>
            <person name="Daum C."/>
            <person name="Ezra D."/>
            <person name="Gonzalez J."/>
            <person name="Henrissat B."/>
            <person name="Kuo A."/>
            <person name="Liang C."/>
            <person name="Lipzen A."/>
            <person name="Lutzoni F."/>
            <person name="Magnuson J."/>
            <person name="Mondo S."/>
            <person name="Nolan M."/>
            <person name="Ohm R."/>
            <person name="Pangilinan J."/>
            <person name="Park H.-J."/>
            <person name="Ramirez L."/>
            <person name="Alfaro M."/>
            <person name="Sun H."/>
            <person name="Tritt A."/>
            <person name="Yoshinaga Y."/>
            <person name="Zwiers L.-H."/>
            <person name="Turgeon B."/>
            <person name="Goodwin S."/>
            <person name="Spatafora J."/>
            <person name="Crous P."/>
            <person name="Grigoriev I."/>
        </authorList>
    </citation>
    <scope>NUCLEOTIDE SEQUENCE</scope>
    <source>
        <strain evidence="1">ATCC 16933</strain>
    </source>
</reference>
<dbReference type="Proteomes" id="UP000799766">
    <property type="component" value="Unassembled WGS sequence"/>
</dbReference>
<keyword evidence="2" id="KW-1185">Reference proteome</keyword>